<dbReference type="AlphaFoldDB" id="A0ABD4RET0"/>
<keyword evidence="1" id="KW-0812">Transmembrane</keyword>
<keyword evidence="1" id="KW-0472">Membrane</keyword>
<proteinExistence type="predicted"/>
<protein>
    <submittedName>
        <fullName evidence="2">Uncharacterized protein</fullName>
    </submittedName>
</protein>
<name>A0ABD4RET0_9CLOT</name>
<evidence type="ECO:0000256" key="1">
    <source>
        <dbReference type="SAM" id="Phobius"/>
    </source>
</evidence>
<feature type="transmembrane region" description="Helical" evidence="1">
    <location>
        <begin position="29"/>
        <end position="47"/>
    </location>
</feature>
<dbReference type="GeneID" id="66302943"/>
<sequence length="48" mass="5286">MDNNCENNKKTVRDTLYGRINVSVKTMDYIIGALLVALAVSIVFGVLL</sequence>
<keyword evidence="1" id="KW-1133">Transmembrane helix</keyword>
<comment type="caution">
    <text evidence="2">The sequence shown here is derived from an EMBL/GenBank/DDBJ whole genome shotgun (WGS) entry which is preliminary data.</text>
</comment>
<dbReference type="RefSeq" id="WP_021875869.1">
    <property type="nucleotide sequence ID" value="NZ_CP018624.1"/>
</dbReference>
<dbReference type="Proteomes" id="UP000775179">
    <property type="component" value="Unassembled WGS sequence"/>
</dbReference>
<evidence type="ECO:0000313" key="3">
    <source>
        <dbReference type="Proteomes" id="UP000775179"/>
    </source>
</evidence>
<gene>
    <name evidence="2" type="ORF">K4H94_01295</name>
</gene>
<evidence type="ECO:0000313" key="2">
    <source>
        <dbReference type="EMBL" id="MBX7289688.1"/>
    </source>
</evidence>
<dbReference type="EMBL" id="JAIFTX010000002">
    <property type="protein sequence ID" value="MBX7289688.1"/>
    <property type="molecule type" value="Genomic_DNA"/>
</dbReference>
<accession>A0ABD4RET0</accession>
<organism evidence="2 3">
    <name type="scientific">Clostridium chauvoei</name>
    <dbReference type="NCBI Taxonomy" id="46867"/>
    <lineage>
        <taxon>Bacteria</taxon>
        <taxon>Bacillati</taxon>
        <taxon>Bacillota</taxon>
        <taxon>Clostridia</taxon>
        <taxon>Eubacteriales</taxon>
        <taxon>Clostridiaceae</taxon>
        <taxon>Clostridium</taxon>
    </lineage>
</organism>
<reference evidence="2 3" key="1">
    <citation type="submission" date="2021-08" db="EMBL/GenBank/DDBJ databases">
        <title>Genome sequence analysis of Clostridium chauvoei strains of European origin and evaluation of typing options for outbreak investigations.</title>
        <authorList>
            <person name="Abdel-Glil M."/>
            <person name="Thomas P."/>
            <person name="Seyboldt C."/>
        </authorList>
    </citation>
    <scope>NUCLEOTIDE SEQUENCE [LARGE SCALE GENOMIC DNA]</scope>
    <source>
        <strain evidence="2 3">S0260-09</strain>
    </source>
</reference>